<evidence type="ECO:0000256" key="2">
    <source>
        <dbReference type="ARBA" id="ARBA00009843"/>
    </source>
</evidence>
<reference evidence="10" key="1">
    <citation type="submission" date="2020-01" db="EMBL/GenBank/DDBJ databases">
        <title>Development of genomics and gene disruption for Polysphondylium violaceum indicates a role for the polyketide synthase stlB in stalk morphogenesis.</title>
        <authorList>
            <person name="Narita B."/>
            <person name="Kawabe Y."/>
            <person name="Kin K."/>
            <person name="Saito T."/>
            <person name="Gibbs R."/>
            <person name="Kuspa A."/>
            <person name="Muzny D."/>
            <person name="Queller D."/>
            <person name="Richards S."/>
            <person name="Strassman J."/>
            <person name="Sucgang R."/>
            <person name="Worley K."/>
            <person name="Schaap P."/>
        </authorList>
    </citation>
    <scope>NUCLEOTIDE SEQUENCE</scope>
    <source>
        <strain evidence="10">QSvi11</strain>
    </source>
</reference>
<accession>A0A8J4PWJ6</accession>
<keyword evidence="3" id="KW-0813">Transport</keyword>
<feature type="transmembrane region" description="Helical" evidence="8">
    <location>
        <begin position="525"/>
        <end position="543"/>
    </location>
</feature>
<feature type="transmembrane region" description="Helical" evidence="8">
    <location>
        <begin position="36"/>
        <end position="56"/>
    </location>
</feature>
<evidence type="ECO:0000256" key="7">
    <source>
        <dbReference type="ARBA" id="ARBA00023136"/>
    </source>
</evidence>
<dbReference type="PANTHER" id="PTHR43302">
    <property type="entry name" value="TRANSPORTER ARSB-RELATED"/>
    <property type="match status" value="1"/>
</dbReference>
<sequence>MSHVIELNDGAKKYFSGFIFLISLILICTKIERFPIGRAAVSLIGSTLMVIFNIVPPEEIKNAINFDTLILLMSMMMLSNYMEKANIWDIASKILLYKCKSPVVFMIRVCLISAVLSSILTNDTVCVTLTPIIITACKQSNLPLFPYLMAVATSANIGSAALPVGNPQNMIIATASGLSFITFFKVSVVSSLIGIVINSSLLYLYFRKSLLSGSKGKDGYINTNDHSIIDDGAPIEASIIYKEQDNSHHIEKINDNYIVNIRKVENVQLEQDEEEEEDQIELESIQLDKSIQHNYPNRNNNGAILVSNSEMDDNNDLELLNKNTSSNKIYGSDIKSNLNRYYEKYKPFLSMLYFYKPGIIIILVLIGFFLGFHMGFTVMVGVSILIVLERKDINDVIVSVDWSLLIFFSGLFVLVDGFDREFSSLAWTVLEPFVPLASSSVLKILVFTIIVLVACNILGNVPLVLALCPRLLEEMAPDFTWLLLAFVSTVAGNLTLIGSVANLIVAEKAKFDYQMGFYEYLKFGVPSTLLVIVVGVPIVVLIAST</sequence>
<name>A0A8J4PWJ6_9MYCE</name>
<evidence type="ECO:0000256" key="8">
    <source>
        <dbReference type="SAM" id="Phobius"/>
    </source>
</evidence>
<evidence type="ECO:0000313" key="11">
    <source>
        <dbReference type="Proteomes" id="UP000695562"/>
    </source>
</evidence>
<evidence type="ECO:0000256" key="6">
    <source>
        <dbReference type="ARBA" id="ARBA00022989"/>
    </source>
</evidence>
<dbReference type="GO" id="GO:0015105">
    <property type="term" value="F:arsenite transmembrane transporter activity"/>
    <property type="evidence" value="ECO:0007669"/>
    <property type="project" value="InterPro"/>
</dbReference>
<feature type="transmembrane region" description="Helical" evidence="8">
    <location>
        <begin position="479"/>
        <end position="505"/>
    </location>
</feature>
<dbReference type="AlphaFoldDB" id="A0A8J4PWJ6"/>
<dbReference type="EMBL" id="AJWJ01000115">
    <property type="protein sequence ID" value="KAF2075082.1"/>
    <property type="molecule type" value="Genomic_DNA"/>
</dbReference>
<comment type="similarity">
    <text evidence="2">Belongs to the CitM (TC 2.A.11) transporter family.</text>
</comment>
<feature type="transmembrane region" description="Helical" evidence="8">
    <location>
        <begin position="103"/>
        <end position="121"/>
    </location>
</feature>
<feature type="transmembrane region" description="Helical" evidence="8">
    <location>
        <begin position="144"/>
        <end position="165"/>
    </location>
</feature>
<feature type="domain" description="Citrate transporter-like" evidence="9">
    <location>
        <begin position="31"/>
        <end position="491"/>
    </location>
</feature>
<evidence type="ECO:0000256" key="4">
    <source>
        <dbReference type="ARBA" id="ARBA00022475"/>
    </source>
</evidence>
<dbReference type="Proteomes" id="UP000695562">
    <property type="component" value="Unassembled WGS sequence"/>
</dbReference>
<evidence type="ECO:0000259" key="9">
    <source>
        <dbReference type="Pfam" id="PF03600"/>
    </source>
</evidence>
<evidence type="ECO:0000256" key="5">
    <source>
        <dbReference type="ARBA" id="ARBA00022692"/>
    </source>
</evidence>
<feature type="transmembrane region" description="Helical" evidence="8">
    <location>
        <begin position="12"/>
        <end position="29"/>
    </location>
</feature>
<keyword evidence="6 8" id="KW-1133">Transmembrane helix</keyword>
<proteinExistence type="inferred from homology"/>
<keyword evidence="11" id="KW-1185">Reference proteome</keyword>
<dbReference type="OrthoDB" id="442352at2759"/>
<evidence type="ECO:0000256" key="3">
    <source>
        <dbReference type="ARBA" id="ARBA00022448"/>
    </source>
</evidence>
<feature type="transmembrane region" description="Helical" evidence="8">
    <location>
        <begin position="359"/>
        <end position="388"/>
    </location>
</feature>
<feature type="transmembrane region" description="Helical" evidence="8">
    <location>
        <begin position="444"/>
        <end position="467"/>
    </location>
</feature>
<keyword evidence="4" id="KW-1003">Cell membrane</keyword>
<keyword evidence="7 8" id="KW-0472">Membrane</keyword>
<evidence type="ECO:0000256" key="1">
    <source>
        <dbReference type="ARBA" id="ARBA00004651"/>
    </source>
</evidence>
<feature type="transmembrane region" description="Helical" evidence="8">
    <location>
        <begin position="395"/>
        <end position="415"/>
    </location>
</feature>
<dbReference type="InterPro" id="IPR000802">
    <property type="entry name" value="Arsenical_pump_ArsB"/>
</dbReference>
<feature type="transmembrane region" description="Helical" evidence="8">
    <location>
        <begin position="177"/>
        <end position="206"/>
    </location>
</feature>
<organism evidence="10 11">
    <name type="scientific">Polysphondylium violaceum</name>
    <dbReference type="NCBI Taxonomy" id="133409"/>
    <lineage>
        <taxon>Eukaryota</taxon>
        <taxon>Amoebozoa</taxon>
        <taxon>Evosea</taxon>
        <taxon>Eumycetozoa</taxon>
        <taxon>Dictyostelia</taxon>
        <taxon>Dictyosteliales</taxon>
        <taxon>Dictyosteliaceae</taxon>
        <taxon>Polysphondylium</taxon>
    </lineage>
</organism>
<dbReference type="PANTHER" id="PTHR43302:SF5">
    <property type="entry name" value="TRANSPORTER ARSB-RELATED"/>
    <property type="match status" value="1"/>
</dbReference>
<comment type="caution">
    <text evidence="10">The sequence shown here is derived from an EMBL/GenBank/DDBJ whole genome shotgun (WGS) entry which is preliminary data.</text>
</comment>
<dbReference type="GO" id="GO:0005886">
    <property type="term" value="C:plasma membrane"/>
    <property type="evidence" value="ECO:0007669"/>
    <property type="project" value="UniProtKB-SubCell"/>
</dbReference>
<keyword evidence="5 8" id="KW-0812">Transmembrane</keyword>
<gene>
    <name evidence="10" type="ORF">CYY_003602</name>
</gene>
<dbReference type="Pfam" id="PF03600">
    <property type="entry name" value="CitMHS"/>
    <property type="match status" value="1"/>
</dbReference>
<evidence type="ECO:0000313" key="10">
    <source>
        <dbReference type="EMBL" id="KAF2075082.1"/>
    </source>
</evidence>
<dbReference type="PRINTS" id="PR00758">
    <property type="entry name" value="ARSENICPUMP"/>
</dbReference>
<protein>
    <recommendedName>
        <fullName evidence="9">Citrate transporter-like domain-containing protein</fullName>
    </recommendedName>
</protein>
<dbReference type="InterPro" id="IPR004680">
    <property type="entry name" value="Cit_transptr-like_dom"/>
</dbReference>
<comment type="subcellular location">
    <subcellularLocation>
        <location evidence="1">Cell membrane</location>
        <topology evidence="1">Multi-pass membrane protein</topology>
    </subcellularLocation>
</comment>